<organism evidence="10 11">
    <name type="scientific">candidate division Kazan bacterium GW2011_GWB1_45_10</name>
    <dbReference type="NCBI Taxonomy" id="1620411"/>
    <lineage>
        <taxon>Bacteria</taxon>
        <taxon>Bacteria division Kazan-3B-28</taxon>
    </lineage>
</organism>
<feature type="domain" description="DNA gyrase B subunit C-terminal" evidence="9">
    <location>
        <begin position="1"/>
        <end position="55"/>
    </location>
</feature>
<accession>A0A0G1KTR5</accession>
<gene>
    <name evidence="10" type="ORF">VE97_C0009G0001</name>
</gene>
<keyword evidence="8" id="KW-0413">Isomerase</keyword>
<keyword evidence="7" id="KW-0238">DNA-binding</keyword>
<comment type="catalytic activity">
    <reaction evidence="1">
        <text>ATP-dependent breakage, passage and rejoining of double-stranded DNA.</text>
        <dbReference type="EC" id="5.6.2.2"/>
    </reaction>
</comment>
<comment type="similarity">
    <text evidence="2">Belongs to the type II topoisomerase GyrB family.</text>
</comment>
<evidence type="ECO:0000313" key="10">
    <source>
        <dbReference type="EMBL" id="KKT86983.1"/>
    </source>
</evidence>
<evidence type="ECO:0000256" key="7">
    <source>
        <dbReference type="ARBA" id="ARBA00023125"/>
    </source>
</evidence>
<name>A0A0G1KTR5_UNCK3</name>
<keyword evidence="4" id="KW-0547">Nucleotide-binding</keyword>
<comment type="caution">
    <text evidence="10">The sequence shown here is derived from an EMBL/GenBank/DDBJ whole genome shotgun (WGS) entry which is preliminary data.</text>
</comment>
<evidence type="ECO:0000259" key="9">
    <source>
        <dbReference type="Pfam" id="PF00986"/>
    </source>
</evidence>
<dbReference type="EC" id="5.6.2.2" evidence="3"/>
<dbReference type="GO" id="GO:0006265">
    <property type="term" value="P:DNA topological change"/>
    <property type="evidence" value="ECO:0007669"/>
    <property type="project" value="InterPro"/>
</dbReference>
<evidence type="ECO:0000256" key="5">
    <source>
        <dbReference type="ARBA" id="ARBA00022840"/>
    </source>
</evidence>
<dbReference type="PANTHER" id="PTHR45866:SF1">
    <property type="entry name" value="DNA GYRASE SUBUNIT B, MITOCHONDRIAL"/>
    <property type="match status" value="1"/>
</dbReference>
<dbReference type="InterPro" id="IPR013760">
    <property type="entry name" value="Topo_IIA-like_dom_sf"/>
</dbReference>
<evidence type="ECO:0000256" key="3">
    <source>
        <dbReference type="ARBA" id="ARBA00012895"/>
    </source>
</evidence>
<dbReference type="AlphaFoldDB" id="A0A0G1KTR5"/>
<dbReference type="Pfam" id="PF00986">
    <property type="entry name" value="DNA_gyraseB_C"/>
    <property type="match status" value="1"/>
</dbReference>
<evidence type="ECO:0000256" key="2">
    <source>
        <dbReference type="ARBA" id="ARBA00010708"/>
    </source>
</evidence>
<dbReference type="Proteomes" id="UP000033958">
    <property type="component" value="Unassembled WGS sequence"/>
</dbReference>
<dbReference type="PRINTS" id="PR01159">
    <property type="entry name" value="DNAGYRASEB"/>
</dbReference>
<dbReference type="InterPro" id="IPR013759">
    <property type="entry name" value="Topo_IIA_B_C"/>
</dbReference>
<dbReference type="SUPFAM" id="SSF56719">
    <property type="entry name" value="Type II DNA topoisomerase"/>
    <property type="match status" value="1"/>
</dbReference>
<sequence>YKGLGEMDADELRVTTMEPSNRIILQVKIEDAIKAEEIFTTLMGDEVPPRKQFIQTHAQSVKNLDI</sequence>
<dbReference type="GO" id="GO:0003677">
    <property type="term" value="F:DNA binding"/>
    <property type="evidence" value="ECO:0007669"/>
    <property type="project" value="UniProtKB-KW"/>
</dbReference>
<dbReference type="PATRIC" id="fig|1620411.3.peg.105"/>
<keyword evidence="6" id="KW-0799">Topoisomerase</keyword>
<evidence type="ECO:0000313" key="11">
    <source>
        <dbReference type="Proteomes" id="UP000033958"/>
    </source>
</evidence>
<proteinExistence type="inferred from homology"/>
<dbReference type="Gene3D" id="3.40.50.670">
    <property type="match status" value="1"/>
</dbReference>
<dbReference type="PANTHER" id="PTHR45866">
    <property type="entry name" value="DNA GYRASE/TOPOISOMERASE SUBUNIT B"/>
    <property type="match status" value="1"/>
</dbReference>
<evidence type="ECO:0000256" key="8">
    <source>
        <dbReference type="ARBA" id="ARBA00023235"/>
    </source>
</evidence>
<reference evidence="10 11" key="1">
    <citation type="journal article" date="2015" name="Nature">
        <title>rRNA introns, odd ribosomes, and small enigmatic genomes across a large radiation of phyla.</title>
        <authorList>
            <person name="Brown C.T."/>
            <person name="Hug L.A."/>
            <person name="Thomas B.C."/>
            <person name="Sharon I."/>
            <person name="Castelle C.J."/>
            <person name="Singh A."/>
            <person name="Wilkins M.J."/>
            <person name="Williams K.H."/>
            <person name="Banfield J.F."/>
        </authorList>
    </citation>
    <scope>NUCLEOTIDE SEQUENCE [LARGE SCALE GENOMIC DNA]</scope>
</reference>
<evidence type="ECO:0000256" key="4">
    <source>
        <dbReference type="ARBA" id="ARBA00022741"/>
    </source>
</evidence>
<feature type="non-terminal residue" evidence="10">
    <location>
        <position position="1"/>
    </location>
</feature>
<dbReference type="EMBL" id="LCJZ01000009">
    <property type="protein sequence ID" value="KKT86983.1"/>
    <property type="molecule type" value="Genomic_DNA"/>
</dbReference>
<dbReference type="GO" id="GO:0003918">
    <property type="term" value="F:DNA topoisomerase type II (double strand cut, ATP-hydrolyzing) activity"/>
    <property type="evidence" value="ECO:0007669"/>
    <property type="project" value="UniProtKB-EC"/>
</dbReference>
<dbReference type="InterPro" id="IPR000565">
    <property type="entry name" value="Topo_IIA_B"/>
</dbReference>
<dbReference type="InterPro" id="IPR002288">
    <property type="entry name" value="DNA_gyrase_B_C"/>
</dbReference>
<evidence type="ECO:0000256" key="6">
    <source>
        <dbReference type="ARBA" id="ARBA00023029"/>
    </source>
</evidence>
<keyword evidence="5" id="KW-0067">ATP-binding</keyword>
<evidence type="ECO:0000256" key="1">
    <source>
        <dbReference type="ARBA" id="ARBA00000185"/>
    </source>
</evidence>
<protein>
    <recommendedName>
        <fullName evidence="3">DNA topoisomerase (ATP-hydrolyzing)</fullName>
        <ecNumber evidence="3">5.6.2.2</ecNumber>
    </recommendedName>
</protein>
<dbReference type="GO" id="GO:0005524">
    <property type="term" value="F:ATP binding"/>
    <property type="evidence" value="ECO:0007669"/>
    <property type="project" value="UniProtKB-KW"/>
</dbReference>